<reference evidence="6" key="1">
    <citation type="submission" date="2025-08" db="UniProtKB">
        <authorList>
            <consortium name="RefSeq"/>
        </authorList>
    </citation>
    <scope>IDENTIFICATION</scope>
    <source>
        <tissue evidence="6">Total insect</tissue>
    </source>
</reference>
<gene>
    <name evidence="6" type="primary">LOC117640887</name>
</gene>
<dbReference type="OrthoDB" id="74247at2759"/>
<dbReference type="PANTHER" id="PTHR31435:SF9">
    <property type="entry name" value="PROTEIN NATD1"/>
    <property type="match status" value="1"/>
</dbReference>
<dbReference type="Pfam" id="PF14542">
    <property type="entry name" value="Acetyltransf_CG"/>
    <property type="match status" value="1"/>
</dbReference>
<dbReference type="Gene3D" id="3.40.630.30">
    <property type="match status" value="1"/>
</dbReference>
<evidence type="ECO:0000313" key="5">
    <source>
        <dbReference type="Proteomes" id="UP000515158"/>
    </source>
</evidence>
<protein>
    <recommendedName>
        <fullName evidence="2">Protein NATD1</fullName>
    </recommendedName>
    <alternativeName>
        <fullName evidence="3">N-acetyltransferase domain-containing protein 1</fullName>
    </alternativeName>
</protein>
<dbReference type="SUPFAM" id="SSF55729">
    <property type="entry name" value="Acyl-CoA N-acyltransferases (Nat)"/>
    <property type="match status" value="1"/>
</dbReference>
<dbReference type="InterPro" id="IPR045057">
    <property type="entry name" value="Gcn5-rel_NAT"/>
</dbReference>
<evidence type="ECO:0000256" key="2">
    <source>
        <dbReference type="ARBA" id="ARBA00020243"/>
    </source>
</evidence>
<dbReference type="GeneID" id="117640887"/>
<feature type="domain" description="N-acetyltransferase" evidence="4">
    <location>
        <begin position="43"/>
        <end position="130"/>
    </location>
</feature>
<evidence type="ECO:0000256" key="1">
    <source>
        <dbReference type="ARBA" id="ARBA00006233"/>
    </source>
</evidence>
<accession>A0A6P8YAI5</accession>
<evidence type="ECO:0000256" key="3">
    <source>
        <dbReference type="ARBA" id="ARBA00031876"/>
    </source>
</evidence>
<sequence>MLTRMQQNISSLTGRVLRSARAPTQKLAGKAFSAYAPSDLKVEHSAAKQEFFVCMGDDCAVIQYQRTNNTLDLYHTEVPSVFRGQGVAALLAKEAFNYVLQNNLKMKLSCDYLQKYYKDNLTPELEKTLA</sequence>
<dbReference type="InterPro" id="IPR031165">
    <property type="entry name" value="GNAT_YJDJ"/>
</dbReference>
<dbReference type="RefSeq" id="XP_034233750.1">
    <property type="nucleotide sequence ID" value="XM_034377859.1"/>
</dbReference>
<dbReference type="InterPro" id="IPR016181">
    <property type="entry name" value="Acyl_CoA_acyltransferase"/>
</dbReference>
<dbReference type="Proteomes" id="UP000515158">
    <property type="component" value="Unplaced"/>
</dbReference>
<keyword evidence="5" id="KW-1185">Reference proteome</keyword>
<proteinExistence type="inferred from homology"/>
<dbReference type="KEGG" id="tpal:117640887"/>
<name>A0A6P8YAI5_THRPL</name>
<organism evidence="6">
    <name type="scientific">Thrips palmi</name>
    <name type="common">Melon thrips</name>
    <dbReference type="NCBI Taxonomy" id="161013"/>
    <lineage>
        <taxon>Eukaryota</taxon>
        <taxon>Metazoa</taxon>
        <taxon>Ecdysozoa</taxon>
        <taxon>Arthropoda</taxon>
        <taxon>Hexapoda</taxon>
        <taxon>Insecta</taxon>
        <taxon>Pterygota</taxon>
        <taxon>Neoptera</taxon>
        <taxon>Paraneoptera</taxon>
        <taxon>Thysanoptera</taxon>
        <taxon>Terebrantia</taxon>
        <taxon>Thripoidea</taxon>
        <taxon>Thripidae</taxon>
        <taxon>Thrips</taxon>
    </lineage>
</organism>
<dbReference type="AlphaFoldDB" id="A0A6P8YAI5"/>
<evidence type="ECO:0000313" key="6">
    <source>
        <dbReference type="RefSeq" id="XP_034233750.1"/>
    </source>
</evidence>
<dbReference type="PROSITE" id="PS51729">
    <property type="entry name" value="GNAT_YJDJ"/>
    <property type="match status" value="1"/>
</dbReference>
<comment type="similarity">
    <text evidence="1">Belongs to the NATD1 family.</text>
</comment>
<evidence type="ECO:0000259" key="4">
    <source>
        <dbReference type="PROSITE" id="PS51729"/>
    </source>
</evidence>
<dbReference type="PANTHER" id="PTHR31435">
    <property type="entry name" value="PROTEIN NATD1"/>
    <property type="match status" value="1"/>
</dbReference>